<feature type="domain" description="NAD-dependent epimerase/dehydratase" evidence="6">
    <location>
        <begin position="6"/>
        <end position="240"/>
    </location>
</feature>
<dbReference type="Pfam" id="PF01370">
    <property type="entry name" value="Epimerase"/>
    <property type="match status" value="1"/>
</dbReference>
<comment type="pathway">
    <text evidence="1">Carbohydrate metabolism; galactose metabolism.</text>
</comment>
<proteinExistence type="inferred from homology"/>
<gene>
    <name evidence="7" type="ORF">C9427_15335</name>
</gene>
<dbReference type="OrthoDB" id="9811425at2"/>
<protein>
    <recommendedName>
        <fullName evidence="3">UDP-glucose 4-epimerase</fullName>
    </recommendedName>
    <alternativeName>
        <fullName evidence="5">Galactowaldenase</fullName>
    </alternativeName>
    <alternativeName>
        <fullName evidence="4">UDP-galactose 4-epimerase</fullName>
    </alternativeName>
</protein>
<dbReference type="EMBL" id="PZJX01000028">
    <property type="protein sequence ID" value="PTE09466.1"/>
    <property type="molecule type" value="Genomic_DNA"/>
</dbReference>
<evidence type="ECO:0000256" key="2">
    <source>
        <dbReference type="ARBA" id="ARBA00007637"/>
    </source>
</evidence>
<dbReference type="InterPro" id="IPR036291">
    <property type="entry name" value="NAD(P)-bd_dom_sf"/>
</dbReference>
<evidence type="ECO:0000256" key="4">
    <source>
        <dbReference type="ARBA" id="ARBA00031367"/>
    </source>
</evidence>
<dbReference type="Proteomes" id="UP000240259">
    <property type="component" value="Unassembled WGS sequence"/>
</dbReference>
<evidence type="ECO:0000313" key="8">
    <source>
        <dbReference type="Proteomes" id="UP000240259"/>
    </source>
</evidence>
<sequence length="309" mass="33688">MHARHVLVTGGSGFLGSSIVRRLLAADASVFVTILDRKIPATVLEEFPGRIRHDARSISEFLAAPRDWQFETIIHMAWASHPATSMKFPVQDLDANVSLGIRLLESCARLGARRLIFSSSGGTVYGELNCERASENHPTNPVSIYGAAKLAFESYGRVIGRRDGFDVVSLRITNPYGPYQLRGVPVGSIANFLLAARADRPITLFGDGSIVRDYISADDVAEAFCLAARVPDLAPGPYNISTGIGSSLSQIIELVEQVSGRGLMVDRQPNRGFDVPRNVLEWNLFGSATGWRPTISLDKGVATMWDFLK</sequence>
<evidence type="ECO:0000256" key="3">
    <source>
        <dbReference type="ARBA" id="ARBA00018569"/>
    </source>
</evidence>
<evidence type="ECO:0000256" key="5">
    <source>
        <dbReference type="ARBA" id="ARBA00033067"/>
    </source>
</evidence>
<evidence type="ECO:0000256" key="1">
    <source>
        <dbReference type="ARBA" id="ARBA00004947"/>
    </source>
</evidence>
<dbReference type="PANTHER" id="PTHR43725">
    <property type="entry name" value="UDP-GLUCOSE 4-EPIMERASE"/>
    <property type="match status" value="1"/>
</dbReference>
<dbReference type="GO" id="GO:0033499">
    <property type="term" value="P:galactose catabolic process via UDP-galactose, Leloir pathway"/>
    <property type="evidence" value="ECO:0007669"/>
    <property type="project" value="TreeGrafter"/>
</dbReference>
<comment type="similarity">
    <text evidence="2">Belongs to the NAD(P)-dependent epimerase/dehydratase family.</text>
</comment>
<reference evidence="7 8" key="1">
    <citation type="submission" date="2018-03" db="EMBL/GenBank/DDBJ databases">
        <title>Genome sequence of the symbiotic type strain Mesorhizobium helmanticense CSLC115NT isolated from Lotus corniculatus nodules.</title>
        <authorList>
            <person name="Sannazzaro A.I."/>
            <person name="Torres Tejerizo G.A."/>
            <person name="Dip D."/>
            <person name="Caballero M."/>
            <person name="Pistorio M."/>
            <person name="Estrella M.J."/>
        </authorList>
    </citation>
    <scope>NUCLEOTIDE SEQUENCE [LARGE SCALE GENOMIC DNA]</scope>
    <source>
        <strain evidence="7 8">CSLC115N</strain>
    </source>
</reference>
<keyword evidence="8" id="KW-1185">Reference proteome</keyword>
<dbReference type="InterPro" id="IPR001509">
    <property type="entry name" value="Epimerase_deHydtase"/>
</dbReference>
<dbReference type="SUPFAM" id="SSF51735">
    <property type="entry name" value="NAD(P)-binding Rossmann-fold domains"/>
    <property type="match status" value="1"/>
</dbReference>
<comment type="caution">
    <text evidence="7">The sequence shown here is derived from an EMBL/GenBank/DDBJ whole genome shotgun (WGS) entry which is preliminary data.</text>
</comment>
<organism evidence="7 8">
    <name type="scientific">Mesorhizobium helmanticense</name>
    <dbReference type="NCBI Taxonomy" id="1776423"/>
    <lineage>
        <taxon>Bacteria</taxon>
        <taxon>Pseudomonadati</taxon>
        <taxon>Pseudomonadota</taxon>
        <taxon>Alphaproteobacteria</taxon>
        <taxon>Hyphomicrobiales</taxon>
        <taxon>Phyllobacteriaceae</taxon>
        <taxon>Mesorhizobium</taxon>
    </lineage>
</organism>
<dbReference type="RefSeq" id="WP_107649968.1">
    <property type="nucleotide sequence ID" value="NZ_PZJX01000028.1"/>
</dbReference>
<evidence type="ECO:0000259" key="6">
    <source>
        <dbReference type="Pfam" id="PF01370"/>
    </source>
</evidence>
<dbReference type="Gene3D" id="3.40.50.720">
    <property type="entry name" value="NAD(P)-binding Rossmann-like Domain"/>
    <property type="match status" value="1"/>
</dbReference>
<accession>A0A2T4IUY9</accession>
<dbReference type="Gene3D" id="3.90.25.10">
    <property type="entry name" value="UDP-galactose 4-epimerase, domain 1"/>
    <property type="match status" value="1"/>
</dbReference>
<dbReference type="AlphaFoldDB" id="A0A2T4IUY9"/>
<dbReference type="PANTHER" id="PTHR43725:SF53">
    <property type="entry name" value="UDP-ARABINOSE 4-EPIMERASE 1"/>
    <property type="match status" value="1"/>
</dbReference>
<evidence type="ECO:0000313" key="7">
    <source>
        <dbReference type="EMBL" id="PTE09466.1"/>
    </source>
</evidence>
<name>A0A2T4IUY9_9HYPH</name>